<sequence length="266" mass="29014">MGDVRDVQGALEDQLAGAFFPLFILLVAFLLVAPLLDGSAAGRITLSFLFYVAMLVAIRASVGRRIILFLVFVVSAFAWVMFAFDQIFDIPALEVAHRILSPALLFVTALTVLAGIIRVERGTMNTVFGAVCAYFLIALFWAFIFFQTERIDPGSFTFPDGPHQRLSDFVYFAFVTQTTLGYGDITPVSDYARSFAMMAAFLGQVYLVVTVARMVSLQVAYSGRVAGTSNFPPPADEAAPQGTASEGRASGERPQDSKDRNELDES</sequence>
<keyword evidence="2" id="KW-0812">Transmembrane</keyword>
<name>A0A0F9AX22_9ZZZZ</name>
<comment type="caution">
    <text evidence="4">The sequence shown here is derived from an EMBL/GenBank/DDBJ whole genome shotgun (WGS) entry which is preliminary data.</text>
</comment>
<keyword evidence="2" id="KW-1133">Transmembrane helix</keyword>
<feature type="transmembrane region" description="Helical" evidence="2">
    <location>
        <begin position="67"/>
        <end position="87"/>
    </location>
</feature>
<dbReference type="AlphaFoldDB" id="A0A0F9AX22"/>
<protein>
    <recommendedName>
        <fullName evidence="3">Potassium channel domain-containing protein</fullName>
    </recommendedName>
</protein>
<evidence type="ECO:0000256" key="2">
    <source>
        <dbReference type="SAM" id="Phobius"/>
    </source>
</evidence>
<evidence type="ECO:0000313" key="4">
    <source>
        <dbReference type="EMBL" id="KKK76841.1"/>
    </source>
</evidence>
<feature type="compositionally biased region" description="Basic and acidic residues" evidence="1">
    <location>
        <begin position="249"/>
        <end position="266"/>
    </location>
</feature>
<evidence type="ECO:0000256" key="1">
    <source>
        <dbReference type="SAM" id="MobiDB-lite"/>
    </source>
</evidence>
<dbReference type="Gene3D" id="1.10.287.70">
    <property type="match status" value="1"/>
</dbReference>
<dbReference type="Pfam" id="PF07885">
    <property type="entry name" value="Ion_trans_2"/>
    <property type="match status" value="1"/>
</dbReference>
<gene>
    <name evidence="4" type="ORF">LCGC14_2859600</name>
</gene>
<feature type="transmembrane region" description="Helical" evidence="2">
    <location>
        <begin position="15"/>
        <end position="36"/>
    </location>
</feature>
<dbReference type="SUPFAM" id="SSF81324">
    <property type="entry name" value="Voltage-gated potassium channels"/>
    <property type="match status" value="1"/>
</dbReference>
<organism evidence="4">
    <name type="scientific">marine sediment metagenome</name>
    <dbReference type="NCBI Taxonomy" id="412755"/>
    <lineage>
        <taxon>unclassified sequences</taxon>
        <taxon>metagenomes</taxon>
        <taxon>ecological metagenomes</taxon>
    </lineage>
</organism>
<dbReference type="InterPro" id="IPR013099">
    <property type="entry name" value="K_chnl_dom"/>
</dbReference>
<evidence type="ECO:0000259" key="3">
    <source>
        <dbReference type="Pfam" id="PF07885"/>
    </source>
</evidence>
<feature type="region of interest" description="Disordered" evidence="1">
    <location>
        <begin position="228"/>
        <end position="266"/>
    </location>
</feature>
<feature type="transmembrane region" description="Helical" evidence="2">
    <location>
        <begin position="195"/>
        <end position="215"/>
    </location>
</feature>
<feature type="transmembrane region" description="Helical" evidence="2">
    <location>
        <begin position="126"/>
        <end position="146"/>
    </location>
</feature>
<dbReference type="EMBL" id="LAZR01055230">
    <property type="protein sequence ID" value="KKK76841.1"/>
    <property type="molecule type" value="Genomic_DNA"/>
</dbReference>
<feature type="transmembrane region" description="Helical" evidence="2">
    <location>
        <begin position="99"/>
        <end position="119"/>
    </location>
</feature>
<accession>A0A0F9AX22</accession>
<reference evidence="4" key="1">
    <citation type="journal article" date="2015" name="Nature">
        <title>Complex archaea that bridge the gap between prokaryotes and eukaryotes.</title>
        <authorList>
            <person name="Spang A."/>
            <person name="Saw J.H."/>
            <person name="Jorgensen S.L."/>
            <person name="Zaremba-Niedzwiedzka K."/>
            <person name="Martijn J."/>
            <person name="Lind A.E."/>
            <person name="van Eijk R."/>
            <person name="Schleper C."/>
            <person name="Guy L."/>
            <person name="Ettema T.J."/>
        </authorList>
    </citation>
    <scope>NUCLEOTIDE SEQUENCE</scope>
</reference>
<feature type="domain" description="Potassium channel" evidence="3">
    <location>
        <begin position="148"/>
        <end position="216"/>
    </location>
</feature>
<feature type="transmembrane region" description="Helical" evidence="2">
    <location>
        <begin position="42"/>
        <end position="60"/>
    </location>
</feature>
<proteinExistence type="predicted"/>
<keyword evidence="2" id="KW-0472">Membrane</keyword>